<reference evidence="3 4" key="1">
    <citation type="submission" date="2016-11" db="EMBL/GenBank/DDBJ databases">
        <authorList>
            <person name="Jaros S."/>
            <person name="Januszkiewicz K."/>
            <person name="Wedrychowicz H."/>
        </authorList>
    </citation>
    <scope>NUCLEOTIDE SEQUENCE [LARGE SCALE GENOMIC DNA]</scope>
    <source>
        <strain evidence="3 4">DSM 26892</strain>
    </source>
</reference>
<dbReference type="STRING" id="313368.SAMN04488012_106121"/>
<feature type="transmembrane region" description="Helical" evidence="1">
    <location>
        <begin position="126"/>
        <end position="150"/>
    </location>
</feature>
<keyword evidence="1" id="KW-1133">Transmembrane helix</keyword>
<organism evidence="3 4">
    <name type="scientific">Palleronia salina</name>
    <dbReference type="NCBI Taxonomy" id="313368"/>
    <lineage>
        <taxon>Bacteria</taxon>
        <taxon>Pseudomonadati</taxon>
        <taxon>Pseudomonadota</taxon>
        <taxon>Alphaproteobacteria</taxon>
        <taxon>Rhodobacterales</taxon>
        <taxon>Roseobacteraceae</taxon>
        <taxon>Palleronia</taxon>
    </lineage>
</organism>
<evidence type="ECO:0000256" key="1">
    <source>
        <dbReference type="SAM" id="Phobius"/>
    </source>
</evidence>
<sequence length="246" mass="26355">MSAGDRPHGTVEAGARPAARVAWIDRARGIALVAMVVFHFSYDLDMLGVTQWDVGGAPGWRLFAMSIAGSFIALAGVSLQLAHGRGVRWRGFLRRLGQLMLAAAAVTLATHYAMGAAVWFGILHAIAVFSVLALPFLFAPGWLVALAALLTLAAPHLLTSDVFSHPALYPLGLSPTRWFALDYEPVFPWFAATLAGLLVARIAPLPRGPVASDLLARMGRHSLVIYLLHQPILLAILMGARQLGLL</sequence>
<feature type="transmembrane region" description="Helical" evidence="1">
    <location>
        <begin position="186"/>
        <end position="203"/>
    </location>
</feature>
<dbReference type="RefSeq" id="WP_073128748.1">
    <property type="nucleotide sequence ID" value="NZ_FQZA01000006.1"/>
</dbReference>
<feature type="domain" description="Heparan-alpha-glucosaminide N-acetyltransferase catalytic" evidence="2">
    <location>
        <begin position="20"/>
        <end position="231"/>
    </location>
</feature>
<feature type="transmembrane region" description="Helical" evidence="1">
    <location>
        <begin position="62"/>
        <end position="79"/>
    </location>
</feature>
<gene>
    <name evidence="3" type="ORF">SAMN04488012_106121</name>
</gene>
<accession>A0A1M6HSA4</accession>
<name>A0A1M6HSA4_9RHOB</name>
<feature type="transmembrane region" description="Helical" evidence="1">
    <location>
        <begin position="99"/>
        <end position="120"/>
    </location>
</feature>
<dbReference type="EMBL" id="FQZA01000006">
    <property type="protein sequence ID" value="SHJ25014.1"/>
    <property type="molecule type" value="Genomic_DNA"/>
</dbReference>
<evidence type="ECO:0000313" key="4">
    <source>
        <dbReference type="Proteomes" id="UP000184040"/>
    </source>
</evidence>
<keyword evidence="1" id="KW-0472">Membrane</keyword>
<protein>
    <submittedName>
        <fullName evidence="3">Uncharacterized membrane protein</fullName>
    </submittedName>
</protein>
<dbReference type="AlphaFoldDB" id="A0A1M6HSA4"/>
<dbReference type="Proteomes" id="UP000184040">
    <property type="component" value="Unassembled WGS sequence"/>
</dbReference>
<evidence type="ECO:0000313" key="3">
    <source>
        <dbReference type="EMBL" id="SHJ25014.1"/>
    </source>
</evidence>
<keyword evidence="4" id="KW-1185">Reference proteome</keyword>
<dbReference type="InterPro" id="IPR012429">
    <property type="entry name" value="HGSNAT_cat"/>
</dbReference>
<feature type="transmembrane region" description="Helical" evidence="1">
    <location>
        <begin position="26"/>
        <end position="42"/>
    </location>
</feature>
<feature type="transmembrane region" description="Helical" evidence="1">
    <location>
        <begin position="223"/>
        <end position="240"/>
    </location>
</feature>
<keyword evidence="1" id="KW-0812">Transmembrane</keyword>
<proteinExistence type="predicted"/>
<dbReference type="Pfam" id="PF07786">
    <property type="entry name" value="HGSNAT_cat"/>
    <property type="match status" value="1"/>
</dbReference>
<evidence type="ECO:0000259" key="2">
    <source>
        <dbReference type="Pfam" id="PF07786"/>
    </source>
</evidence>